<dbReference type="Proteomes" id="UP000016498">
    <property type="component" value="Unassembled WGS sequence"/>
</dbReference>
<proteinExistence type="predicted"/>
<name>U1Q0E1_9ACTO</name>
<dbReference type="PATRIC" id="fig|1227262.3.peg.499"/>
<accession>U1Q0E1</accession>
<evidence type="ECO:0000313" key="2">
    <source>
        <dbReference type="Proteomes" id="UP000016498"/>
    </source>
</evidence>
<sequence length="49" mass="5293">MVRYFADAARDRGVDVCRALREEIGAPTVVSTDGRTGDLLALQGSDIVR</sequence>
<dbReference type="RefSeq" id="WP_021605360.1">
    <property type="nucleotide sequence ID" value="NZ_KE951579.1"/>
</dbReference>
<dbReference type="EMBL" id="AWSD01000064">
    <property type="protein sequence ID" value="ERH21460.1"/>
    <property type="molecule type" value="Genomic_DNA"/>
</dbReference>
<protein>
    <submittedName>
        <fullName evidence="1">Uncharacterized protein</fullName>
    </submittedName>
</protein>
<dbReference type="HOGENOM" id="CLU_3131377_0_0_11"/>
<organism evidence="1 2">
    <name type="scientific">Actinomyces johnsonii F0510</name>
    <dbReference type="NCBI Taxonomy" id="1227262"/>
    <lineage>
        <taxon>Bacteria</taxon>
        <taxon>Bacillati</taxon>
        <taxon>Actinomycetota</taxon>
        <taxon>Actinomycetes</taxon>
        <taxon>Actinomycetales</taxon>
        <taxon>Actinomycetaceae</taxon>
        <taxon>Actinomyces</taxon>
    </lineage>
</organism>
<evidence type="ECO:0000313" key="1">
    <source>
        <dbReference type="EMBL" id="ERH21460.1"/>
    </source>
</evidence>
<dbReference type="AlphaFoldDB" id="U1Q0E1"/>
<comment type="caution">
    <text evidence="1">The sequence shown here is derived from an EMBL/GenBank/DDBJ whole genome shotgun (WGS) entry which is preliminary data.</text>
</comment>
<reference evidence="1 2" key="1">
    <citation type="submission" date="2013-06" db="EMBL/GenBank/DDBJ databases">
        <authorList>
            <person name="Weinstock G."/>
            <person name="Sodergren E."/>
            <person name="Lobos E.A."/>
            <person name="Fulton L."/>
            <person name="Fulton R."/>
            <person name="Courtney L."/>
            <person name="Fronick C."/>
            <person name="O'Laughlin M."/>
            <person name="Godfrey J."/>
            <person name="Wilson R.M."/>
            <person name="Miner T."/>
            <person name="Farmer C."/>
            <person name="Delehaunty K."/>
            <person name="Cordes M."/>
            <person name="Minx P."/>
            <person name="Tomlinson C."/>
            <person name="Chen J."/>
            <person name="Wollam A."/>
            <person name="Pepin K.H."/>
            <person name="Bhonagiri V."/>
            <person name="Zhang X."/>
            <person name="Warren W."/>
            <person name="Mitreva M."/>
            <person name="Mardis E.R."/>
            <person name="Wilson R.K."/>
        </authorList>
    </citation>
    <scope>NUCLEOTIDE SEQUENCE [LARGE SCALE GENOMIC DNA]</scope>
    <source>
        <strain evidence="1 2">F0510</strain>
    </source>
</reference>
<gene>
    <name evidence="1" type="ORF">HMPREF1549_00629</name>
</gene>